<name>A0A811QII4_9POAL</name>
<feature type="transmembrane region" description="Helical" evidence="6">
    <location>
        <begin position="444"/>
        <end position="466"/>
    </location>
</feature>
<comment type="caution">
    <text evidence="8">The sequence shown here is derived from an EMBL/GenBank/DDBJ whole genome shotgun (WGS) entry which is preliminary data.</text>
</comment>
<reference evidence="8" key="1">
    <citation type="submission" date="2020-10" db="EMBL/GenBank/DDBJ databases">
        <authorList>
            <person name="Han B."/>
            <person name="Lu T."/>
            <person name="Zhao Q."/>
            <person name="Huang X."/>
            <person name="Zhao Y."/>
        </authorList>
    </citation>
    <scope>NUCLEOTIDE SEQUENCE</scope>
</reference>
<keyword evidence="4 6" id="KW-1133">Transmembrane helix</keyword>
<feature type="transmembrane region" description="Helical" evidence="6">
    <location>
        <begin position="1040"/>
        <end position="1063"/>
    </location>
</feature>
<dbReference type="AlphaFoldDB" id="A0A811QII4"/>
<keyword evidence="3 6" id="KW-0812">Transmembrane</keyword>
<protein>
    <recommendedName>
        <fullName evidence="6">Protein DETOXIFICATION</fullName>
    </recommendedName>
    <alternativeName>
        <fullName evidence="6">Multidrug and toxic compound extrusion protein</fullName>
    </alternativeName>
</protein>
<feature type="transmembrane region" description="Helical" evidence="6">
    <location>
        <begin position="400"/>
        <end position="424"/>
    </location>
</feature>
<evidence type="ECO:0000256" key="7">
    <source>
        <dbReference type="SAM" id="MobiDB-lite"/>
    </source>
</evidence>
<evidence type="ECO:0000313" key="9">
    <source>
        <dbReference type="Proteomes" id="UP000604825"/>
    </source>
</evidence>
<feature type="transmembrane region" description="Helical" evidence="6">
    <location>
        <begin position="499"/>
        <end position="518"/>
    </location>
</feature>
<feature type="transmembrane region" description="Helical" evidence="6">
    <location>
        <begin position="832"/>
        <end position="853"/>
    </location>
</feature>
<evidence type="ECO:0000256" key="5">
    <source>
        <dbReference type="ARBA" id="ARBA00023136"/>
    </source>
</evidence>
<feature type="transmembrane region" description="Helical" evidence="6">
    <location>
        <begin position="802"/>
        <end position="820"/>
    </location>
</feature>
<feature type="region of interest" description="Disordered" evidence="7">
    <location>
        <begin position="554"/>
        <end position="604"/>
    </location>
</feature>
<evidence type="ECO:0000256" key="4">
    <source>
        <dbReference type="ARBA" id="ARBA00022989"/>
    </source>
</evidence>
<feature type="transmembrane region" description="Helical" evidence="6">
    <location>
        <begin position="286"/>
        <end position="304"/>
    </location>
</feature>
<feature type="compositionally biased region" description="Low complexity" evidence="7">
    <location>
        <begin position="580"/>
        <end position="591"/>
    </location>
</feature>
<evidence type="ECO:0000256" key="1">
    <source>
        <dbReference type="ARBA" id="ARBA00004141"/>
    </source>
</evidence>
<keyword evidence="5 6" id="KW-0472">Membrane</keyword>
<proteinExistence type="inferred from homology"/>
<dbReference type="InterPro" id="IPR002528">
    <property type="entry name" value="MATE_fam"/>
</dbReference>
<sequence>MVTSPPVTVRAVACALTLTPSSRLSRASFRACLAQRRRRRWPRRCSGKQAVVEEEAASSREAKNGEGDEGRGAKGWFSLDTIGLDILSIALPAALALAADPIAALVDTAFVGHLGSAELAAVGVSISVFNLVSKLFNVPLLNVTTSFVAEQQATDDGYTGTREGYDFPRSPEELTPKRKFLPAVSTSLALAAGIGLMETVALIFGSGTLMDMIGVPIDSPMRIPAEQFLTFRAYGAPPIVIALAAQGAFRGLMDTKTPLYAVGVGNLVNVILDLILVFPLGLGVRGAALATVTSEYVIACILLWKLNSKVVIFSRNVIGGGIIRYLKSGGLLIGRTIAVLLTMTLSTSLAAREGPVPMAGHQLCLQVWLTISLLNDALALAGQALLASEYAKGNYKQARLVLYRVLQIGGVTGIALAVALFFGFGSFSVLFTNDPAVLDIAKSGVWFVTVSQPINAIAFVIDGLYYGVSDFAYAAYSMFFVGAVSSAFLLAAAPKLGLGGVWSGLVLFMSLRAAAGFWRLGSKGGPWKHICGGLGKGPLGWRGQKPIDLPGPTVQRAQKAGPHRIQSNQSHSDHCDHLADAATPARPAAAAHARDPSTGPNRISLTSCRCHRRRSTPPRWRSLPRCSRGGGKPVITDVVDEVTPDEGTETEIKGGEEKEAVAGRGAPWWLRLDGVAADILAIAAPAVLALAADPITALVDTAFVGNIGSAQLAAVGASTSIFNLVSKLFNVPLLNVTTSFVAEQQAVDANSNTEGERDELLTPIEKARRQKKVLPTVSTSLALAAGIGLFEMDSPMRAPAEQFLTLRALGAPPIIVALAAQGAFRGFLDTRTPLYAVGAGNLLNAVLDALLIFPLGLGVSGAALATVTSEYLTAFILLWKLNNEVDLFSWNIIEDGGVIRYLKSGWLEMIQQFETLRVLESGFTVVGFLQFVTISQPVNAIAFVADGLYYGVSDFAYAAYSTVREQMWTLGGYLAVKKCPFFRWLEEYKKVVAKKLKEDLLAAVPLEGHGETKCQEEMKLKSRIFDEDRIYLKMDKLIDLVQLLVVLCLVMAVIVLLGVVVLISK</sequence>
<feature type="transmembrane region" description="Helical" evidence="6">
    <location>
        <begin position="259"/>
        <end position="280"/>
    </location>
</feature>
<dbReference type="NCBIfam" id="TIGR00797">
    <property type="entry name" value="matE"/>
    <property type="match status" value="1"/>
</dbReference>
<feature type="transmembrane region" description="Helical" evidence="6">
    <location>
        <begin position="773"/>
        <end position="790"/>
    </location>
</feature>
<evidence type="ECO:0000256" key="6">
    <source>
        <dbReference type="RuleBase" id="RU004914"/>
    </source>
</evidence>
<dbReference type="GO" id="GO:0042910">
    <property type="term" value="F:xenobiotic transmembrane transporter activity"/>
    <property type="evidence" value="ECO:0007669"/>
    <property type="project" value="InterPro"/>
</dbReference>
<dbReference type="GO" id="GO:0015297">
    <property type="term" value="F:antiporter activity"/>
    <property type="evidence" value="ECO:0007669"/>
    <property type="project" value="InterPro"/>
</dbReference>
<evidence type="ECO:0000256" key="2">
    <source>
        <dbReference type="ARBA" id="ARBA00010199"/>
    </source>
</evidence>
<dbReference type="InterPro" id="IPR044644">
    <property type="entry name" value="DinF-like"/>
</dbReference>
<dbReference type="PANTHER" id="PTHR42893">
    <property type="entry name" value="PROTEIN DETOXIFICATION 44, CHLOROPLASTIC-RELATED"/>
    <property type="match status" value="1"/>
</dbReference>
<dbReference type="Pfam" id="PF01554">
    <property type="entry name" value="MatE"/>
    <property type="match status" value="3"/>
</dbReference>
<evidence type="ECO:0000313" key="8">
    <source>
        <dbReference type="EMBL" id="CAD6258821.1"/>
    </source>
</evidence>
<feature type="transmembrane region" description="Helical" evidence="6">
    <location>
        <begin position="859"/>
        <end position="879"/>
    </location>
</feature>
<feature type="transmembrane region" description="Helical" evidence="6">
    <location>
        <begin position="365"/>
        <end position="388"/>
    </location>
</feature>
<feature type="transmembrane region" description="Helical" evidence="6">
    <location>
        <begin position="473"/>
        <end position="493"/>
    </location>
</feature>
<accession>A0A811QII4</accession>
<comment type="subcellular location">
    <subcellularLocation>
        <location evidence="1">Membrane</location>
        <topology evidence="1">Multi-pass membrane protein</topology>
    </subcellularLocation>
</comment>
<feature type="transmembrane region" description="Helical" evidence="6">
    <location>
        <begin position="180"/>
        <end position="204"/>
    </location>
</feature>
<dbReference type="OrthoDB" id="2126698at2759"/>
<dbReference type="EMBL" id="CAJGYO010000010">
    <property type="protein sequence ID" value="CAD6258821.1"/>
    <property type="molecule type" value="Genomic_DNA"/>
</dbReference>
<comment type="similarity">
    <text evidence="2 6">Belongs to the multi antimicrobial extrusion (MATE) (TC 2.A.66.1) family.</text>
</comment>
<gene>
    <name evidence="8" type="ORF">NCGR_LOCUS42287</name>
</gene>
<organism evidence="8 9">
    <name type="scientific">Miscanthus lutarioriparius</name>
    <dbReference type="NCBI Taxonomy" id="422564"/>
    <lineage>
        <taxon>Eukaryota</taxon>
        <taxon>Viridiplantae</taxon>
        <taxon>Streptophyta</taxon>
        <taxon>Embryophyta</taxon>
        <taxon>Tracheophyta</taxon>
        <taxon>Spermatophyta</taxon>
        <taxon>Magnoliopsida</taxon>
        <taxon>Liliopsida</taxon>
        <taxon>Poales</taxon>
        <taxon>Poaceae</taxon>
        <taxon>PACMAD clade</taxon>
        <taxon>Panicoideae</taxon>
        <taxon>Andropogonodae</taxon>
        <taxon>Andropogoneae</taxon>
        <taxon>Saccharinae</taxon>
        <taxon>Miscanthus</taxon>
    </lineage>
</organism>
<feature type="transmembrane region" description="Helical" evidence="6">
    <location>
        <begin position="325"/>
        <end position="345"/>
    </location>
</feature>
<dbReference type="CDD" id="cd13136">
    <property type="entry name" value="MATE_DinF_like"/>
    <property type="match status" value="1"/>
</dbReference>
<evidence type="ECO:0000256" key="3">
    <source>
        <dbReference type="ARBA" id="ARBA00022692"/>
    </source>
</evidence>
<dbReference type="PANTHER" id="PTHR42893:SF46">
    <property type="entry name" value="PROTEIN DETOXIFICATION 44, CHLOROPLASTIC"/>
    <property type="match status" value="1"/>
</dbReference>
<keyword evidence="9" id="KW-1185">Reference proteome</keyword>
<dbReference type="GO" id="GO:0016020">
    <property type="term" value="C:membrane"/>
    <property type="evidence" value="ECO:0007669"/>
    <property type="project" value="UniProtKB-SubCell"/>
</dbReference>
<dbReference type="Proteomes" id="UP000604825">
    <property type="component" value="Unassembled WGS sequence"/>
</dbReference>